<dbReference type="InterPro" id="IPR056562">
    <property type="entry name" value="LysM2_CERK1_LYK3_4_5"/>
</dbReference>
<feature type="domain" description="LysM" evidence="3">
    <location>
        <begin position="202"/>
        <end position="246"/>
    </location>
</feature>
<dbReference type="Pfam" id="PF23473">
    <property type="entry name" value="LysM3_LYK4_5"/>
    <property type="match status" value="1"/>
</dbReference>
<organism evidence="4 5">
    <name type="scientific">Digitaria exilis</name>
    <dbReference type="NCBI Taxonomy" id="1010633"/>
    <lineage>
        <taxon>Eukaryota</taxon>
        <taxon>Viridiplantae</taxon>
        <taxon>Streptophyta</taxon>
        <taxon>Embryophyta</taxon>
        <taxon>Tracheophyta</taxon>
        <taxon>Spermatophyta</taxon>
        <taxon>Magnoliopsida</taxon>
        <taxon>Liliopsida</taxon>
        <taxon>Poales</taxon>
        <taxon>Poaceae</taxon>
        <taxon>PACMAD clade</taxon>
        <taxon>Panicoideae</taxon>
        <taxon>Panicodae</taxon>
        <taxon>Paniceae</taxon>
        <taxon>Anthephorinae</taxon>
        <taxon>Digitaria</taxon>
    </lineage>
</organism>
<dbReference type="Pfam" id="PF23472">
    <property type="entry name" value="LysM2_CERK1_LYK3_4_5"/>
    <property type="match status" value="1"/>
</dbReference>
<sequence>MADDLIPPSSMFFLLIVLISGGFPPPQFQVRAQQPYGKEIDDCTNNHNSSSMLGYFCNTGSSPSSCQSFLTFTPSSPYANVSSIAALLGADAASLAAANNVELDATLGKGTTMLVPATCGCTATAEGTFYQHDATYVARPGDTLQSIATRTFQGLTTCQALQAQGLHGAPLESLAAGERLAVPLRCACPSAAQAAAGFRFLVSYLVAEYDQVSSVAAWLGVHVDAVTAANELRPPYTIYPSTTLLIPVDDQPNVSRIIQAPPPSGPGKKRGDHVGVYIGVAVAAAVAVAAIASGGAFLALKARRKRAAAVLAAGELPKKHEKGLVSFVAARRHRKIGQ</sequence>
<evidence type="ECO:0000256" key="2">
    <source>
        <dbReference type="SAM" id="SignalP"/>
    </source>
</evidence>
<dbReference type="InterPro" id="IPR036779">
    <property type="entry name" value="LysM_dom_sf"/>
</dbReference>
<keyword evidence="1" id="KW-1133">Transmembrane helix</keyword>
<evidence type="ECO:0000313" key="5">
    <source>
        <dbReference type="Proteomes" id="UP000636709"/>
    </source>
</evidence>
<name>A0A835A4U9_9POAL</name>
<feature type="domain" description="LysM" evidence="3">
    <location>
        <begin position="134"/>
        <end position="182"/>
    </location>
</feature>
<dbReference type="PANTHER" id="PTHR45927:SF11">
    <property type="entry name" value="LYSM DOMAIN RECEPTOR-LIKE KINASE 4"/>
    <property type="match status" value="1"/>
</dbReference>
<dbReference type="SUPFAM" id="SSF54106">
    <property type="entry name" value="LysM domain"/>
    <property type="match status" value="1"/>
</dbReference>
<evidence type="ECO:0000256" key="1">
    <source>
        <dbReference type="SAM" id="Phobius"/>
    </source>
</evidence>
<protein>
    <recommendedName>
        <fullName evidence="3">LysM domain-containing protein</fullName>
    </recommendedName>
</protein>
<comment type="caution">
    <text evidence="4">The sequence shown here is derived from an EMBL/GenBank/DDBJ whole genome shotgun (WGS) entry which is preliminary data.</text>
</comment>
<evidence type="ECO:0000313" key="4">
    <source>
        <dbReference type="EMBL" id="KAF8650960.1"/>
    </source>
</evidence>
<proteinExistence type="predicted"/>
<dbReference type="InterPro" id="IPR056563">
    <property type="entry name" value="LysM3_LYK4_5"/>
</dbReference>
<dbReference type="EMBL" id="JACEFO010002706">
    <property type="protein sequence ID" value="KAF8650960.1"/>
    <property type="molecule type" value="Genomic_DNA"/>
</dbReference>
<dbReference type="PROSITE" id="PS51782">
    <property type="entry name" value="LYSM"/>
    <property type="match status" value="2"/>
</dbReference>
<dbReference type="Pfam" id="PF23446">
    <property type="entry name" value="LysM1_NFP_LYK"/>
    <property type="match status" value="1"/>
</dbReference>
<dbReference type="Gene3D" id="3.10.350.10">
    <property type="entry name" value="LysM domain"/>
    <property type="match status" value="1"/>
</dbReference>
<feature type="chain" id="PRO_5032778790" description="LysM domain-containing protein" evidence="2">
    <location>
        <begin position="22"/>
        <end position="338"/>
    </location>
</feature>
<keyword evidence="1" id="KW-0472">Membrane</keyword>
<dbReference type="PANTHER" id="PTHR45927">
    <property type="entry name" value="LYSM-DOMAIN RECEPTOR-LIKE KINASE-RELATED"/>
    <property type="match status" value="1"/>
</dbReference>
<feature type="transmembrane region" description="Helical" evidence="1">
    <location>
        <begin position="274"/>
        <end position="300"/>
    </location>
</feature>
<keyword evidence="5" id="KW-1185">Reference proteome</keyword>
<dbReference type="InterPro" id="IPR018392">
    <property type="entry name" value="LysM"/>
</dbReference>
<accession>A0A835A4U9</accession>
<dbReference type="InterPro" id="IPR052611">
    <property type="entry name" value="Plant_RLK_LysM"/>
</dbReference>
<dbReference type="Proteomes" id="UP000636709">
    <property type="component" value="Unassembled WGS sequence"/>
</dbReference>
<gene>
    <name evidence="4" type="ORF">HU200_063648</name>
</gene>
<dbReference type="AlphaFoldDB" id="A0A835A4U9"/>
<dbReference type="OrthoDB" id="4062651at2759"/>
<feature type="signal peptide" evidence="2">
    <location>
        <begin position="1"/>
        <end position="21"/>
    </location>
</feature>
<reference evidence="4" key="1">
    <citation type="submission" date="2020-07" db="EMBL/GenBank/DDBJ databases">
        <title>Genome sequence and genetic diversity analysis of an under-domesticated orphan crop, white fonio (Digitaria exilis).</title>
        <authorList>
            <person name="Bennetzen J.L."/>
            <person name="Chen S."/>
            <person name="Ma X."/>
            <person name="Wang X."/>
            <person name="Yssel A.E.J."/>
            <person name="Chaluvadi S.R."/>
            <person name="Johnson M."/>
            <person name="Gangashetty P."/>
            <person name="Hamidou F."/>
            <person name="Sanogo M.D."/>
            <person name="Zwaenepoel A."/>
            <person name="Wallace J."/>
            <person name="Van De Peer Y."/>
            <person name="Van Deynze A."/>
        </authorList>
    </citation>
    <scope>NUCLEOTIDE SEQUENCE</scope>
    <source>
        <tissue evidence="4">Leaves</tissue>
    </source>
</reference>
<keyword evidence="2" id="KW-0732">Signal</keyword>
<evidence type="ECO:0000259" key="3">
    <source>
        <dbReference type="PROSITE" id="PS51782"/>
    </source>
</evidence>
<dbReference type="InterPro" id="IPR056561">
    <property type="entry name" value="NFP_LYK_LysM1"/>
</dbReference>
<keyword evidence="1" id="KW-0812">Transmembrane</keyword>